<dbReference type="Proteomes" id="UP001152795">
    <property type="component" value="Unassembled WGS sequence"/>
</dbReference>
<accession>A0A6S7JEJ7</accession>
<proteinExistence type="predicted"/>
<keyword evidence="2" id="KW-1185">Reference proteome</keyword>
<dbReference type="OrthoDB" id="5953030at2759"/>
<comment type="caution">
    <text evidence="1">The sequence shown here is derived from an EMBL/GenBank/DDBJ whole genome shotgun (WGS) entry which is preliminary data.</text>
</comment>
<evidence type="ECO:0000313" key="2">
    <source>
        <dbReference type="Proteomes" id="UP001152795"/>
    </source>
</evidence>
<sequence>MKKGEVTLIAFADFSRAFDTVDYSVAVRKLHDIGMSRAALKWIVNYLSLRKQFVQVNDKQSELAKVTFGVPQGSSLGPFLSMTCRTVYMQEGSTCFRYAYDTTMYRHSTPKHLDGCVQMMDDSLHSIETWATNNNMLLNEKKTK</sequence>
<name>A0A6S7JEJ7_PARCT</name>
<gene>
    <name evidence="1" type="ORF">PACLA_8A027372</name>
</gene>
<dbReference type="PANTHER" id="PTHR33332">
    <property type="entry name" value="REVERSE TRANSCRIPTASE DOMAIN-CONTAINING PROTEIN"/>
    <property type="match status" value="1"/>
</dbReference>
<dbReference type="PROSITE" id="PS50878">
    <property type="entry name" value="RT_POL"/>
    <property type="match status" value="1"/>
</dbReference>
<reference evidence="1" key="1">
    <citation type="submission" date="2020-04" db="EMBL/GenBank/DDBJ databases">
        <authorList>
            <person name="Alioto T."/>
            <person name="Alioto T."/>
            <person name="Gomez Garrido J."/>
        </authorList>
    </citation>
    <scope>NUCLEOTIDE SEQUENCE</scope>
    <source>
        <strain evidence="1">A484AB</strain>
    </source>
</reference>
<dbReference type="Pfam" id="PF00078">
    <property type="entry name" value="RVT_1"/>
    <property type="match status" value="1"/>
</dbReference>
<dbReference type="EMBL" id="CACRXK020017019">
    <property type="protein sequence ID" value="CAB4030636.1"/>
    <property type="molecule type" value="Genomic_DNA"/>
</dbReference>
<protein>
    <submittedName>
        <fullName evidence="1">Uncharacterized protein</fullName>
    </submittedName>
</protein>
<organism evidence="1 2">
    <name type="scientific">Paramuricea clavata</name>
    <name type="common">Red gorgonian</name>
    <name type="synonym">Violescent sea-whip</name>
    <dbReference type="NCBI Taxonomy" id="317549"/>
    <lineage>
        <taxon>Eukaryota</taxon>
        <taxon>Metazoa</taxon>
        <taxon>Cnidaria</taxon>
        <taxon>Anthozoa</taxon>
        <taxon>Octocorallia</taxon>
        <taxon>Malacalcyonacea</taxon>
        <taxon>Plexauridae</taxon>
        <taxon>Paramuricea</taxon>
    </lineage>
</organism>
<dbReference type="InterPro" id="IPR000477">
    <property type="entry name" value="RT_dom"/>
</dbReference>
<evidence type="ECO:0000313" key="1">
    <source>
        <dbReference type="EMBL" id="CAB4030636.1"/>
    </source>
</evidence>
<dbReference type="AlphaFoldDB" id="A0A6S7JEJ7"/>